<comment type="similarity">
    <text evidence="1">Belongs to the leucine-binding protein family.</text>
</comment>
<dbReference type="EMBL" id="LQXD01000064">
    <property type="protein sequence ID" value="OIJ20893.1"/>
    <property type="molecule type" value="Genomic_DNA"/>
</dbReference>
<feature type="chain" id="PRO_5038219880" evidence="4">
    <location>
        <begin position="22"/>
        <end position="421"/>
    </location>
</feature>
<feature type="compositionally biased region" description="Polar residues" evidence="3">
    <location>
        <begin position="35"/>
        <end position="44"/>
    </location>
</feature>
<reference evidence="6 8" key="1">
    <citation type="submission" date="2016-10" db="EMBL/GenBank/DDBJ databases">
        <title>Draft genome sequences of four alkaliphilic bacteria belonging to the Anaerobacillus genus.</title>
        <authorList>
            <person name="Bassil N.M."/>
            <person name="Lloyd J.R."/>
        </authorList>
    </citation>
    <scope>NUCLEOTIDE SEQUENCE [LARGE SCALE GENOMIC DNA]</scope>
    <source>
        <strain evidence="6 8">NB2006</strain>
    </source>
</reference>
<keyword evidence="2 4" id="KW-0732">Signal</keyword>
<evidence type="ECO:0000256" key="1">
    <source>
        <dbReference type="ARBA" id="ARBA00010062"/>
    </source>
</evidence>
<dbReference type="EMBL" id="CP063356">
    <property type="protein sequence ID" value="QOY37898.1"/>
    <property type="molecule type" value="Genomic_DNA"/>
</dbReference>
<evidence type="ECO:0000256" key="2">
    <source>
        <dbReference type="ARBA" id="ARBA00022729"/>
    </source>
</evidence>
<evidence type="ECO:0000313" key="7">
    <source>
        <dbReference type="EMBL" id="QOY37898.1"/>
    </source>
</evidence>
<evidence type="ECO:0000256" key="4">
    <source>
        <dbReference type="SAM" id="SignalP"/>
    </source>
</evidence>
<evidence type="ECO:0000313" key="6">
    <source>
        <dbReference type="EMBL" id="OIJ20893.1"/>
    </source>
</evidence>
<organism evidence="6 8">
    <name type="scientific">Anaerobacillus isosaccharinicus</name>
    <dbReference type="NCBI Taxonomy" id="1532552"/>
    <lineage>
        <taxon>Bacteria</taxon>
        <taxon>Bacillati</taxon>
        <taxon>Bacillota</taxon>
        <taxon>Bacilli</taxon>
        <taxon>Bacillales</taxon>
        <taxon>Bacillaceae</taxon>
        <taxon>Anaerobacillus</taxon>
    </lineage>
</organism>
<accession>A0A1S2M8P9</accession>
<dbReference type="PROSITE" id="PS51257">
    <property type="entry name" value="PROKAR_LIPOPROTEIN"/>
    <property type="match status" value="1"/>
</dbReference>
<dbReference type="CDD" id="cd06328">
    <property type="entry name" value="PBP1_SBP-like"/>
    <property type="match status" value="1"/>
</dbReference>
<dbReference type="Pfam" id="PF13458">
    <property type="entry name" value="Peripla_BP_6"/>
    <property type="match status" value="1"/>
</dbReference>
<dbReference type="RefSeq" id="WP_071316462.1">
    <property type="nucleotide sequence ID" value="NZ_CP063356.2"/>
</dbReference>
<sequence>MRLKKTWLGFFIALIALLMLAACNSSDTGSKETSNENPPKTTTPAADEKKELEVVKIGLLTSVTGALEAYGAQTIKGFELGLEFATGGTMEVAGKRIEFIIEDTETQPDVAVQKATRLLEDHKVDFIVGSSSSGDTLAVLPLMEEYKKIMVVEPAVADSITGSNWNKYIFRTGRSSSQDAVAGAAAIAKPGVKIATLAQDFAFGRDGVAAFKKAAEALGAELMHEEFADPAGVDFSSNIQRIINAKPDYLFVIWAGANSPWGQLEDMRVQERGIKLSTGAPDIAALRTMEDMIGMEGFTVYHHSLPDNEVNDWLVAEHQKRHNGEMPDLFTPGGFASAMAIVAALEKTNGNLDTETLITAMEGMTFETPKGPMTFRPEDHQALQTMYAIRLERKDGFDYPVPVLLRALSPEESAPAIMNNR</sequence>
<gene>
    <name evidence="7" type="ORF">AWH56_010195</name>
    <name evidence="6" type="ORF">AWH56_07050</name>
</gene>
<dbReference type="KEGG" id="aia:AWH56_010195"/>
<dbReference type="SUPFAM" id="SSF53822">
    <property type="entry name" value="Periplasmic binding protein-like I"/>
    <property type="match status" value="1"/>
</dbReference>
<reference evidence="7" key="4">
    <citation type="submission" date="2020-10" db="EMBL/GenBank/DDBJ databases">
        <authorList>
            <person name="Bassil N.M."/>
            <person name="Lloyd J.R."/>
        </authorList>
    </citation>
    <scope>NUCLEOTIDE SEQUENCE</scope>
    <source>
        <strain evidence="7">NB2006</strain>
    </source>
</reference>
<reference evidence="7 8" key="3">
    <citation type="journal article" date="2019" name="Int. J. Syst. Evol. Microbiol.">
        <title>Anaerobacillus isosaccharinicus sp. nov., an alkaliphilic bacterium which degrades isosaccharinic acid.</title>
        <authorList>
            <person name="Bassil N.M."/>
            <person name="Lloyd J.R."/>
        </authorList>
    </citation>
    <scope>NUCLEOTIDE SEQUENCE [LARGE SCALE GENOMIC DNA]</scope>
    <source>
        <strain evidence="7 8">NB2006</strain>
    </source>
</reference>
<dbReference type="InterPro" id="IPR028081">
    <property type="entry name" value="Leu-bd"/>
</dbReference>
<proteinExistence type="inferred from homology"/>
<protein>
    <submittedName>
        <fullName evidence="6">ABC transporter permease</fullName>
    </submittedName>
    <submittedName>
        <fullName evidence="7">Substrate-binding domain-containing protein</fullName>
    </submittedName>
</protein>
<evidence type="ECO:0000259" key="5">
    <source>
        <dbReference type="Pfam" id="PF13458"/>
    </source>
</evidence>
<dbReference type="OrthoDB" id="9794229at2"/>
<name>A0A1S2M8P9_9BACI</name>
<reference evidence="7 8" key="2">
    <citation type="journal article" date="2017" name="Genome Announc.">
        <title>Draft Genome Sequences of Four Alkaliphilic Bacteria Belonging to the Anaerobacillus Genus.</title>
        <authorList>
            <person name="Bassil N.M."/>
            <person name="Lloyd J.R."/>
        </authorList>
    </citation>
    <scope>NUCLEOTIDE SEQUENCE [LARGE SCALE GENOMIC DNA]</scope>
    <source>
        <strain evidence="7 8">NB2006</strain>
    </source>
</reference>
<dbReference type="AlphaFoldDB" id="A0A1S2M8P9"/>
<keyword evidence="8" id="KW-1185">Reference proteome</keyword>
<dbReference type="InterPro" id="IPR051010">
    <property type="entry name" value="BCAA_transport"/>
</dbReference>
<feature type="domain" description="Leucine-binding protein" evidence="5">
    <location>
        <begin position="55"/>
        <end position="392"/>
    </location>
</feature>
<dbReference type="Gene3D" id="3.40.50.2300">
    <property type="match status" value="2"/>
</dbReference>
<dbReference type="InterPro" id="IPR028082">
    <property type="entry name" value="Peripla_BP_I"/>
</dbReference>
<dbReference type="PANTHER" id="PTHR30483:SF6">
    <property type="entry name" value="PERIPLASMIC BINDING PROTEIN OF ABC TRANSPORTER FOR NATURAL AMINO ACIDS"/>
    <property type="match status" value="1"/>
</dbReference>
<evidence type="ECO:0000256" key="3">
    <source>
        <dbReference type="SAM" id="MobiDB-lite"/>
    </source>
</evidence>
<dbReference type="Proteomes" id="UP000180175">
    <property type="component" value="Chromosome"/>
</dbReference>
<dbReference type="PANTHER" id="PTHR30483">
    <property type="entry name" value="LEUCINE-SPECIFIC-BINDING PROTEIN"/>
    <property type="match status" value="1"/>
</dbReference>
<evidence type="ECO:0000313" key="8">
    <source>
        <dbReference type="Proteomes" id="UP000180175"/>
    </source>
</evidence>
<feature type="signal peptide" evidence="4">
    <location>
        <begin position="1"/>
        <end position="21"/>
    </location>
</feature>
<feature type="region of interest" description="Disordered" evidence="3">
    <location>
        <begin position="27"/>
        <end position="47"/>
    </location>
</feature>